<keyword evidence="4 10" id="KW-0812">Transmembrane</keyword>
<dbReference type="PROSITE" id="PS50262">
    <property type="entry name" value="G_PROTEIN_RECEP_F1_2"/>
    <property type="match status" value="1"/>
</dbReference>
<feature type="region of interest" description="Disordered" evidence="11">
    <location>
        <begin position="1"/>
        <end position="25"/>
    </location>
</feature>
<dbReference type="PANTHER" id="PTHR46925">
    <property type="entry name" value="G-PROTEIN COUPLED RECEPTOR TKR-1-RELATED"/>
    <property type="match status" value="1"/>
</dbReference>
<proteinExistence type="evidence at transcript level"/>
<evidence type="ECO:0000256" key="7">
    <source>
        <dbReference type="ARBA" id="ARBA00023136"/>
    </source>
</evidence>
<protein>
    <submittedName>
        <fullName evidence="14">Tachykinin-like peptides receptor 86C</fullName>
    </submittedName>
</protein>
<dbReference type="GO" id="GO:0004995">
    <property type="term" value="F:tachykinin receptor activity"/>
    <property type="evidence" value="ECO:0007669"/>
    <property type="project" value="InterPro"/>
</dbReference>
<dbReference type="PRINTS" id="PR00244">
    <property type="entry name" value="NEUROKININR"/>
</dbReference>
<dbReference type="GO" id="GO:0005886">
    <property type="term" value="C:plasma membrane"/>
    <property type="evidence" value="ECO:0007669"/>
    <property type="project" value="UniProtKB-SubCell"/>
</dbReference>
<feature type="domain" description="G-protein coupled receptors family 1 profile" evidence="13">
    <location>
        <begin position="289"/>
        <end position="552"/>
    </location>
</feature>
<dbReference type="InterPro" id="IPR000276">
    <property type="entry name" value="GPCR_Rhodpsn"/>
</dbReference>
<feature type="transmembrane region" description="Helical" evidence="12">
    <location>
        <begin position="442"/>
        <end position="466"/>
    </location>
</feature>
<evidence type="ECO:0000256" key="10">
    <source>
        <dbReference type="RuleBase" id="RU000688"/>
    </source>
</evidence>
<evidence type="ECO:0000256" key="5">
    <source>
        <dbReference type="ARBA" id="ARBA00022989"/>
    </source>
</evidence>
<dbReference type="SUPFAM" id="SSF81321">
    <property type="entry name" value="Family A G protein-coupled receptor-like"/>
    <property type="match status" value="1"/>
</dbReference>
<evidence type="ECO:0000256" key="9">
    <source>
        <dbReference type="ARBA" id="ARBA00023224"/>
    </source>
</evidence>
<dbReference type="PROSITE" id="PS00237">
    <property type="entry name" value="G_PROTEIN_RECEP_F1_1"/>
    <property type="match status" value="1"/>
</dbReference>
<accession>A0A6A7FZZ2</accession>
<feature type="region of interest" description="Disordered" evidence="11">
    <location>
        <begin position="85"/>
        <end position="132"/>
    </location>
</feature>
<keyword evidence="7 12" id="KW-0472">Membrane</keyword>
<feature type="transmembrane region" description="Helical" evidence="12">
    <location>
        <begin position="346"/>
        <end position="368"/>
    </location>
</feature>
<comment type="subcellular location">
    <subcellularLocation>
        <location evidence="1">Cell membrane</location>
        <topology evidence="1">Multi-pass membrane protein</topology>
    </subcellularLocation>
</comment>
<dbReference type="EMBL" id="IACT01005045">
    <property type="protein sequence ID" value="LAC24217.1"/>
    <property type="molecule type" value="mRNA"/>
</dbReference>
<keyword evidence="8 10" id="KW-0675">Receptor</keyword>
<evidence type="ECO:0000256" key="6">
    <source>
        <dbReference type="ARBA" id="ARBA00023040"/>
    </source>
</evidence>
<dbReference type="Pfam" id="PF00001">
    <property type="entry name" value="7tm_1"/>
    <property type="match status" value="1"/>
</dbReference>
<dbReference type="PRINTS" id="PR00237">
    <property type="entry name" value="GPCRRHODOPSN"/>
</dbReference>
<dbReference type="AlphaFoldDB" id="A0A6A7FZZ2"/>
<dbReference type="InterPro" id="IPR001681">
    <property type="entry name" value="Neurokn_rcpt"/>
</dbReference>
<evidence type="ECO:0000256" key="4">
    <source>
        <dbReference type="ARBA" id="ARBA00022692"/>
    </source>
</evidence>
<reference evidence="14" key="1">
    <citation type="submission" date="2017-11" db="EMBL/GenBank/DDBJ databases">
        <title>The sensing device of the deep-sea amphipod.</title>
        <authorList>
            <person name="Kobayashi H."/>
            <person name="Nagahama T."/>
            <person name="Arai W."/>
            <person name="Sasagawa Y."/>
            <person name="Umeda M."/>
            <person name="Hayashi T."/>
            <person name="Nikaido I."/>
            <person name="Watanabe H."/>
            <person name="Oguri K."/>
            <person name="Kitazato H."/>
            <person name="Fujioka K."/>
            <person name="Kido Y."/>
            <person name="Takami H."/>
        </authorList>
    </citation>
    <scope>NUCLEOTIDE SEQUENCE</scope>
    <source>
        <tissue evidence="14">Whole body</tissue>
    </source>
</reference>
<feature type="transmembrane region" description="Helical" evidence="12">
    <location>
        <begin position="533"/>
        <end position="554"/>
    </location>
</feature>
<dbReference type="Gene3D" id="1.20.1070.10">
    <property type="entry name" value="Rhodopsin 7-helix transmembrane proteins"/>
    <property type="match status" value="1"/>
</dbReference>
<sequence>MIDTAEGGMEGGGHEGHTIYNKDSNHNQDYASNSMSNLSLYPTWVTEYMECAVKVSQSLNMSVAENVWVAILHNEGNATNIVVTSRRAHQSNSGSLPSDVAQGDDHLFHQPNYGSLNSSSQSTNSDAFPTPSIHPKPTATFLDYSTLFLQHLAAFNNIDSENEFYSTSTTSYHDTTIPTTTSGDHPNDNNIINTIMKNSSSVNDGNITQFGDSQRQLSATSDYYYLGSGGSSYMSSNDTENALQVIHYIANWCLKEVATEEQRPYLLPWWQQVLWTLAFGFMLSVAIGGNSLVMWIVCAHRRMRTVTNYFLMNLSVADLLMSVLNCMFNFIFMLHSDWPFGDVYCTISNCMANITIAASVFTLMAISFDRYIAIVRPLEPRMSKTMARVFIAVIWIASFLLAIPCMIFSTTVTIRYKDDKIRRGCILQWPDGSTSASIQEHIYNIVFFITTYMLPMLMMLSSYLLISRELWGSTHIGELTERQINIIRSKRRVVRMFIVIVVIFAICWLPQQAFFLYQYHNSDVLDTDHVQHIYLAFYWLAMANAMVNPIIYYWMNARFRSYFREVIMQCLCLRLYQKHHRNYTASPVLERRGHAPSGHDEHSSRSRSGNHHPIPLHVNAWRT</sequence>
<feature type="transmembrane region" description="Helical" evidence="12">
    <location>
        <begin position="310"/>
        <end position="334"/>
    </location>
</feature>
<feature type="transmembrane region" description="Helical" evidence="12">
    <location>
        <begin position="389"/>
        <end position="409"/>
    </location>
</feature>
<dbReference type="SMART" id="SM01381">
    <property type="entry name" value="7TM_GPCR_Srsx"/>
    <property type="match status" value="1"/>
</dbReference>
<dbReference type="InterPro" id="IPR017452">
    <property type="entry name" value="GPCR_Rhodpsn_7TM"/>
</dbReference>
<dbReference type="FunFam" id="1.20.1070.10:FF:000291">
    <property type="entry name" value="Predicted protein"/>
    <property type="match status" value="1"/>
</dbReference>
<evidence type="ECO:0000256" key="12">
    <source>
        <dbReference type="SAM" id="Phobius"/>
    </source>
</evidence>
<dbReference type="CDD" id="cd15390">
    <property type="entry name" value="7tmA_TACR"/>
    <property type="match status" value="1"/>
</dbReference>
<feature type="transmembrane region" description="Helical" evidence="12">
    <location>
        <begin position="493"/>
        <end position="513"/>
    </location>
</feature>
<feature type="transmembrane region" description="Helical" evidence="12">
    <location>
        <begin position="273"/>
        <end position="298"/>
    </location>
</feature>
<keyword evidence="5 12" id="KW-1133">Transmembrane helix</keyword>
<dbReference type="PANTHER" id="PTHR46925:SF2">
    <property type="entry name" value="G-PROTEIN COUPLED RECEPTOR TKR-1-RELATED"/>
    <property type="match status" value="1"/>
</dbReference>
<organism evidence="14">
    <name type="scientific">Hirondellea gigas</name>
    <dbReference type="NCBI Taxonomy" id="1518452"/>
    <lineage>
        <taxon>Eukaryota</taxon>
        <taxon>Metazoa</taxon>
        <taxon>Ecdysozoa</taxon>
        <taxon>Arthropoda</taxon>
        <taxon>Crustacea</taxon>
        <taxon>Multicrustacea</taxon>
        <taxon>Malacostraca</taxon>
        <taxon>Eumalacostraca</taxon>
        <taxon>Peracarida</taxon>
        <taxon>Amphipoda</taxon>
        <taxon>Amphilochidea</taxon>
        <taxon>Lysianassida</taxon>
        <taxon>Lysianassidira</taxon>
        <taxon>Lysianassoidea</taxon>
        <taxon>Lysianassidae</taxon>
        <taxon>Hirondellea</taxon>
    </lineage>
</organism>
<evidence type="ECO:0000313" key="14">
    <source>
        <dbReference type="EMBL" id="LAC24217.1"/>
    </source>
</evidence>
<name>A0A6A7FZZ2_9CRUS</name>
<feature type="compositionally biased region" description="Basic and acidic residues" evidence="11">
    <location>
        <begin position="590"/>
        <end position="604"/>
    </location>
</feature>
<feature type="compositionally biased region" description="Low complexity" evidence="11">
    <location>
        <begin position="112"/>
        <end position="125"/>
    </location>
</feature>
<keyword evidence="6 10" id="KW-0297">G-protein coupled receptor</keyword>
<evidence type="ECO:0000256" key="2">
    <source>
        <dbReference type="ARBA" id="ARBA00010663"/>
    </source>
</evidence>
<comment type="similarity">
    <text evidence="2 10">Belongs to the G-protein coupled receptor 1 family.</text>
</comment>
<evidence type="ECO:0000256" key="8">
    <source>
        <dbReference type="ARBA" id="ARBA00023170"/>
    </source>
</evidence>
<evidence type="ECO:0000256" key="11">
    <source>
        <dbReference type="SAM" id="MobiDB-lite"/>
    </source>
</evidence>
<evidence type="ECO:0000256" key="3">
    <source>
        <dbReference type="ARBA" id="ARBA00022475"/>
    </source>
</evidence>
<keyword evidence="9 10" id="KW-0807">Transducer</keyword>
<evidence type="ECO:0000256" key="1">
    <source>
        <dbReference type="ARBA" id="ARBA00004651"/>
    </source>
</evidence>
<feature type="region of interest" description="Disordered" evidence="11">
    <location>
        <begin position="590"/>
        <end position="623"/>
    </location>
</feature>
<keyword evidence="3" id="KW-1003">Cell membrane</keyword>
<evidence type="ECO:0000259" key="13">
    <source>
        <dbReference type="PROSITE" id="PS50262"/>
    </source>
</evidence>